<accession>A0A7Y9I2E8</accession>
<organism evidence="1 2">
    <name type="scientific">Microlunatus parietis</name>
    <dbReference type="NCBI Taxonomy" id="682979"/>
    <lineage>
        <taxon>Bacteria</taxon>
        <taxon>Bacillati</taxon>
        <taxon>Actinomycetota</taxon>
        <taxon>Actinomycetes</taxon>
        <taxon>Propionibacteriales</taxon>
        <taxon>Propionibacteriaceae</taxon>
        <taxon>Microlunatus</taxon>
    </lineage>
</organism>
<evidence type="ECO:0000313" key="1">
    <source>
        <dbReference type="EMBL" id="NYE69005.1"/>
    </source>
</evidence>
<dbReference type="RefSeq" id="WP_218871014.1">
    <property type="nucleotide sequence ID" value="NZ_JACCBU010000001.1"/>
</dbReference>
<name>A0A7Y9I2E8_9ACTN</name>
<gene>
    <name evidence="1" type="ORF">BKA15_000334</name>
</gene>
<sequence length="51" mass="4872">MAAVAAVLIAGFSVLSATVAALGLAGALRLVGAPLPRPAVPTLRPPVSVPA</sequence>
<dbReference type="AlphaFoldDB" id="A0A7Y9I2E8"/>
<comment type="caution">
    <text evidence="1">The sequence shown here is derived from an EMBL/GenBank/DDBJ whole genome shotgun (WGS) entry which is preliminary data.</text>
</comment>
<dbReference type="EMBL" id="JACCBU010000001">
    <property type="protein sequence ID" value="NYE69005.1"/>
    <property type="molecule type" value="Genomic_DNA"/>
</dbReference>
<keyword evidence="2" id="KW-1185">Reference proteome</keyword>
<protein>
    <submittedName>
        <fullName evidence="1">Uncharacterized protein</fullName>
    </submittedName>
</protein>
<evidence type="ECO:0000313" key="2">
    <source>
        <dbReference type="Proteomes" id="UP000569914"/>
    </source>
</evidence>
<proteinExistence type="predicted"/>
<dbReference type="Proteomes" id="UP000569914">
    <property type="component" value="Unassembled WGS sequence"/>
</dbReference>
<reference evidence="1 2" key="1">
    <citation type="submission" date="2020-07" db="EMBL/GenBank/DDBJ databases">
        <title>Sequencing the genomes of 1000 actinobacteria strains.</title>
        <authorList>
            <person name="Klenk H.-P."/>
        </authorList>
    </citation>
    <scope>NUCLEOTIDE SEQUENCE [LARGE SCALE GENOMIC DNA]</scope>
    <source>
        <strain evidence="1 2">DSM 22083</strain>
    </source>
</reference>